<gene>
    <name evidence="1" type="ORF">PCC6912_10650</name>
</gene>
<dbReference type="InterPro" id="IPR036680">
    <property type="entry name" value="SPOR-like_sf"/>
</dbReference>
<accession>A0A3S1AML0</accession>
<dbReference type="GO" id="GO:0042834">
    <property type="term" value="F:peptidoglycan binding"/>
    <property type="evidence" value="ECO:0007669"/>
    <property type="project" value="InterPro"/>
</dbReference>
<dbReference type="EMBL" id="RSCJ01000003">
    <property type="protein sequence ID" value="RUR84949.1"/>
    <property type="molecule type" value="Genomic_DNA"/>
</dbReference>
<evidence type="ECO:0000313" key="2">
    <source>
        <dbReference type="Proteomes" id="UP000268857"/>
    </source>
</evidence>
<evidence type="ECO:0008006" key="3">
    <source>
        <dbReference type="Google" id="ProtNLM"/>
    </source>
</evidence>
<dbReference type="Proteomes" id="UP000268857">
    <property type="component" value="Unassembled WGS sequence"/>
</dbReference>
<organism evidence="1 2">
    <name type="scientific">Chlorogloeopsis fritschii PCC 6912</name>
    <dbReference type="NCBI Taxonomy" id="211165"/>
    <lineage>
        <taxon>Bacteria</taxon>
        <taxon>Bacillati</taxon>
        <taxon>Cyanobacteriota</taxon>
        <taxon>Cyanophyceae</taxon>
        <taxon>Nostocales</taxon>
        <taxon>Chlorogloeopsidaceae</taxon>
        <taxon>Chlorogloeopsis</taxon>
    </lineage>
</organism>
<dbReference type="STRING" id="211165.GCA_000317285_03104"/>
<dbReference type="Gene3D" id="3.30.70.1070">
    <property type="entry name" value="Sporulation related repeat"/>
    <property type="match status" value="1"/>
</dbReference>
<keyword evidence="2" id="KW-1185">Reference proteome</keyword>
<dbReference type="OrthoDB" id="466791at2"/>
<reference evidence="1 2" key="1">
    <citation type="journal article" date="2019" name="Genome Biol. Evol.">
        <title>Day and night: Metabolic profiles and evolutionary relationships of six axenic non-marine cyanobacteria.</title>
        <authorList>
            <person name="Will S.E."/>
            <person name="Henke P."/>
            <person name="Boedeker C."/>
            <person name="Huang S."/>
            <person name="Brinkmann H."/>
            <person name="Rohde M."/>
            <person name="Jarek M."/>
            <person name="Friedl T."/>
            <person name="Seufert S."/>
            <person name="Schumacher M."/>
            <person name="Overmann J."/>
            <person name="Neumann-Schaal M."/>
            <person name="Petersen J."/>
        </authorList>
    </citation>
    <scope>NUCLEOTIDE SEQUENCE [LARGE SCALE GENOMIC DNA]</scope>
    <source>
        <strain evidence="1 2">PCC 6912</strain>
    </source>
</reference>
<sequence>MSNVSLIQLIAFDRFAQPSLILHAVLGSFLANIFHSLPTAAQIPMRRELLAQQPAVYDGLPPQPPLPFVPATNQALPPPQINNGNYSIFQQNASPPVYIHGQEYPQYQVVPSPLSRQNSQNFERYLVYVDSNNPQTLQQIRLIEPAAYMRNFQGRSVIQVGIFNKASNAQQRVQQLAASGINQGRIASFANGQETPSNLNIKNSQTANSKYYYVAIPASAQDIPSITNQIRSNIVQRPTISTRNQPRGSHVAVGPFKDRTQAEQWSRYLQSLGFGNARVYYGR</sequence>
<dbReference type="AlphaFoldDB" id="A0A3S1AML0"/>
<evidence type="ECO:0000313" key="1">
    <source>
        <dbReference type="EMBL" id="RUR84949.1"/>
    </source>
</evidence>
<protein>
    <recommendedName>
        <fullName evidence="3">SPOR domain-containing protein</fullName>
    </recommendedName>
</protein>
<proteinExistence type="predicted"/>
<name>A0A3S1AML0_CHLFR</name>
<comment type="caution">
    <text evidence="1">The sequence shown here is derived from an EMBL/GenBank/DDBJ whole genome shotgun (WGS) entry which is preliminary data.</text>
</comment>
<dbReference type="RefSeq" id="WP_016872615.1">
    <property type="nucleotide sequence ID" value="NZ_AJLN01000084.1"/>
</dbReference>